<reference evidence="2 3" key="1">
    <citation type="submission" date="2017-02" db="EMBL/GenBank/DDBJ databases">
        <title>The new phylogeny of genus Mycobacterium.</title>
        <authorList>
            <person name="Tortoli E."/>
            <person name="Trovato A."/>
            <person name="Cirillo D.M."/>
        </authorList>
    </citation>
    <scope>NUCLEOTIDE SEQUENCE [LARGE SCALE GENOMIC DNA]</scope>
    <source>
        <strain evidence="2 3">CCUG 56329</strain>
    </source>
</reference>
<dbReference type="InterPro" id="IPR037171">
    <property type="entry name" value="NagB/RpiA_transferase-like"/>
</dbReference>
<dbReference type="PANTHER" id="PTHR13707">
    <property type="entry name" value="KETOACID-COENZYME A TRANSFERASE"/>
    <property type="match status" value="1"/>
</dbReference>
<evidence type="ECO:0000313" key="3">
    <source>
        <dbReference type="Proteomes" id="UP000192847"/>
    </source>
</evidence>
<protein>
    <submittedName>
        <fullName evidence="2">Succinyl-CoA--3-ketoacid-CoA transferase</fullName>
    </submittedName>
</protein>
<proteinExistence type="predicted"/>
<keyword evidence="3" id="KW-1185">Reference proteome</keyword>
<feature type="non-terminal residue" evidence="2">
    <location>
        <position position="180"/>
    </location>
</feature>
<dbReference type="InterPro" id="IPR004165">
    <property type="entry name" value="CoA_trans_fam_I"/>
</dbReference>
<gene>
    <name evidence="2" type="ORF">BST46_28940</name>
</gene>
<dbReference type="EMBL" id="MVIL01000594">
    <property type="protein sequence ID" value="ORB76645.1"/>
    <property type="molecule type" value="Genomic_DNA"/>
</dbReference>
<dbReference type="PROSITE" id="PS01274">
    <property type="entry name" value="COA_TRANSF_2"/>
    <property type="match status" value="1"/>
</dbReference>
<keyword evidence="1 2" id="KW-0808">Transferase</keyword>
<sequence length="180" mass="19342">MHAEIGDTQGNLFFGKSAMNFNPLAAMAGRVTIAEVERLVQPGELNPAHVHLPGVFIQRVVHIPTADKRIEKRTVRSASIPAAEPSAPAGWSRRQMAARAAAELRDGEYVNLGIGRPTWSPDYLPRGVEVVLHSENGILGTGPYPSDEDVEPDLINAGKETVTVNPGAAYFDSSLSFGMI</sequence>
<dbReference type="InterPro" id="IPR004164">
    <property type="entry name" value="CoA_transf_AS"/>
</dbReference>
<comment type="caution">
    <text evidence="2">The sequence shown here is derived from an EMBL/GenBank/DDBJ whole genome shotgun (WGS) entry which is preliminary data.</text>
</comment>
<accession>A0ABX3TCW7</accession>
<organism evidence="2 3">
    <name type="scientific">Mycobacterium timonense</name>
    <dbReference type="NCBI Taxonomy" id="701043"/>
    <lineage>
        <taxon>Bacteria</taxon>
        <taxon>Bacillati</taxon>
        <taxon>Actinomycetota</taxon>
        <taxon>Actinomycetes</taxon>
        <taxon>Mycobacteriales</taxon>
        <taxon>Mycobacteriaceae</taxon>
        <taxon>Mycobacterium</taxon>
        <taxon>Mycobacterium avium complex (MAC)</taxon>
    </lineage>
</organism>
<name>A0ABX3TCW7_9MYCO</name>
<dbReference type="GO" id="GO:0016740">
    <property type="term" value="F:transferase activity"/>
    <property type="evidence" value="ECO:0007669"/>
    <property type="project" value="UniProtKB-KW"/>
</dbReference>
<dbReference type="Pfam" id="PF01144">
    <property type="entry name" value="CoA_trans"/>
    <property type="match status" value="2"/>
</dbReference>
<dbReference type="Proteomes" id="UP000192847">
    <property type="component" value="Unassembled WGS sequence"/>
</dbReference>
<dbReference type="SUPFAM" id="SSF100950">
    <property type="entry name" value="NagB/RpiA/CoA transferase-like"/>
    <property type="match status" value="1"/>
</dbReference>
<evidence type="ECO:0000313" key="2">
    <source>
        <dbReference type="EMBL" id="ORB76645.1"/>
    </source>
</evidence>
<evidence type="ECO:0000256" key="1">
    <source>
        <dbReference type="ARBA" id="ARBA00022679"/>
    </source>
</evidence>
<dbReference type="Gene3D" id="3.40.1080.10">
    <property type="entry name" value="Glutaconate Coenzyme A-transferase"/>
    <property type="match status" value="2"/>
</dbReference>
<dbReference type="PANTHER" id="PTHR13707:SF60">
    <property type="entry name" value="ACETATE COA-TRANSFERASE SUBUNIT ALPHA"/>
    <property type="match status" value="1"/>
</dbReference>